<keyword evidence="7 12" id="KW-0997">Cell inner membrane</keyword>
<feature type="transmembrane region" description="Helical" evidence="13">
    <location>
        <begin position="98"/>
        <end position="120"/>
    </location>
</feature>
<dbReference type="GO" id="GO:0017004">
    <property type="term" value="P:cytochrome complex assembly"/>
    <property type="evidence" value="ECO:0007669"/>
    <property type="project" value="UniProtKB-KW"/>
</dbReference>
<evidence type="ECO:0000256" key="5">
    <source>
        <dbReference type="ARBA" id="ARBA00022448"/>
    </source>
</evidence>
<evidence type="ECO:0000256" key="13">
    <source>
        <dbReference type="SAM" id="Phobius"/>
    </source>
</evidence>
<dbReference type="InterPro" id="IPR003544">
    <property type="entry name" value="Cyt_c_biogenesis_CcmB"/>
</dbReference>
<dbReference type="GO" id="GO:1903607">
    <property type="term" value="P:cytochrome c biosynthetic process"/>
    <property type="evidence" value="ECO:0007669"/>
    <property type="project" value="TreeGrafter"/>
</dbReference>
<dbReference type="Pfam" id="PF03379">
    <property type="entry name" value="CcmB"/>
    <property type="match status" value="1"/>
</dbReference>
<evidence type="ECO:0000256" key="8">
    <source>
        <dbReference type="ARBA" id="ARBA00022692"/>
    </source>
</evidence>
<feature type="transmembrane region" description="Helical" evidence="13">
    <location>
        <begin position="126"/>
        <end position="149"/>
    </location>
</feature>
<dbReference type="AlphaFoldDB" id="A0A2A4Z1W1"/>
<evidence type="ECO:0000256" key="7">
    <source>
        <dbReference type="ARBA" id="ARBA00022519"/>
    </source>
</evidence>
<dbReference type="InterPro" id="IPR026031">
    <property type="entry name" value="Cyt_c_CcmB_bac"/>
</dbReference>
<dbReference type="PANTHER" id="PTHR30070:SF1">
    <property type="entry name" value="CYTOCHROME C BIOGENESIS B-RELATED"/>
    <property type="match status" value="1"/>
</dbReference>
<evidence type="ECO:0000256" key="11">
    <source>
        <dbReference type="ARBA" id="ARBA00023136"/>
    </source>
</evidence>
<keyword evidence="10 13" id="KW-1133">Transmembrane helix</keyword>
<keyword evidence="11 12" id="KW-0472">Membrane</keyword>
<dbReference type="GO" id="GO:0005886">
    <property type="term" value="C:plasma membrane"/>
    <property type="evidence" value="ECO:0007669"/>
    <property type="project" value="UniProtKB-SubCell"/>
</dbReference>
<keyword evidence="8 13" id="KW-0812">Transmembrane</keyword>
<dbReference type="PIRSF" id="PIRSF002764">
    <property type="entry name" value="CcmB"/>
    <property type="match status" value="1"/>
</dbReference>
<reference evidence="14" key="2">
    <citation type="journal article" date="2018" name="ISME J.">
        <title>A dynamic microbial community with high functional redundancy inhabits the cold, oxic subseafloor aquifer.</title>
        <authorList>
            <person name="Tully B.J."/>
            <person name="Wheat C.G."/>
            <person name="Glazer B.T."/>
            <person name="Huber J.A."/>
        </authorList>
    </citation>
    <scope>NUCLEOTIDE SEQUENCE</scope>
    <source>
        <strain evidence="14">NORP83</strain>
    </source>
</reference>
<dbReference type="NCBIfam" id="TIGR01190">
    <property type="entry name" value="ccmB"/>
    <property type="match status" value="1"/>
</dbReference>
<feature type="transmembrane region" description="Helical" evidence="13">
    <location>
        <begin position="46"/>
        <end position="65"/>
    </location>
</feature>
<accession>A0A2A4Z1W1</accession>
<comment type="subcellular location">
    <subcellularLocation>
        <location evidence="2">Cell inner membrane</location>
        <topology evidence="2">Multi-pass membrane protein</topology>
    </subcellularLocation>
</comment>
<comment type="similarity">
    <text evidence="3 12">Belongs to the CcmB/CycW/HelB family.</text>
</comment>
<name>A0A2A4Z1W1_9PROT</name>
<evidence type="ECO:0000256" key="9">
    <source>
        <dbReference type="ARBA" id="ARBA00022748"/>
    </source>
</evidence>
<evidence type="ECO:0000256" key="2">
    <source>
        <dbReference type="ARBA" id="ARBA00004429"/>
    </source>
</evidence>
<feature type="transmembrane region" description="Helical" evidence="13">
    <location>
        <begin position="192"/>
        <end position="212"/>
    </location>
</feature>
<dbReference type="PRINTS" id="PR01414">
    <property type="entry name" value="CCMBBIOGNSIS"/>
</dbReference>
<comment type="caution">
    <text evidence="14">The sequence shown here is derived from an EMBL/GenBank/DDBJ whole genome shotgun (WGS) entry which is preliminary data.</text>
</comment>
<feature type="transmembrane region" description="Helical" evidence="13">
    <location>
        <begin position="161"/>
        <end position="180"/>
    </location>
</feature>
<keyword evidence="9 12" id="KW-0201">Cytochrome c-type biogenesis</keyword>
<keyword evidence="5 12" id="KW-0813">Transport</keyword>
<comment type="function">
    <text evidence="1 12">Required for the export of heme to the periplasm for the biogenesis of c-type cytochromes.</text>
</comment>
<dbReference type="GO" id="GO:0015232">
    <property type="term" value="F:heme transmembrane transporter activity"/>
    <property type="evidence" value="ECO:0007669"/>
    <property type="project" value="InterPro"/>
</dbReference>
<proteinExistence type="inferred from homology"/>
<organism evidence="14">
    <name type="scientific">OCS116 cluster bacterium</name>
    <dbReference type="NCBI Taxonomy" id="2030921"/>
    <lineage>
        <taxon>Bacteria</taxon>
        <taxon>Pseudomonadati</taxon>
        <taxon>Pseudomonadota</taxon>
        <taxon>Alphaproteobacteria</taxon>
        <taxon>OCS116 cluster</taxon>
    </lineage>
</organism>
<dbReference type="PANTHER" id="PTHR30070">
    <property type="entry name" value="HEME EXPORTER PROTEIN B"/>
    <property type="match status" value="1"/>
</dbReference>
<keyword evidence="6 12" id="KW-1003">Cell membrane</keyword>
<evidence type="ECO:0000256" key="4">
    <source>
        <dbReference type="ARBA" id="ARBA00016452"/>
    </source>
</evidence>
<sequence length="221" mass="23512">MKPLLALLRRDINLFFRSGGGAGQAIGFYLVVIILFPFGVGPDINLLARISIGVLWVVLLLAILLSAERIFADDLEDGSLTLLLTAGPLPELVILVKLIAHWVSIALPLLLITPFLALMLNLPAGGLIPLIICMSIGSLGLCALATIGASILVSIRRANQIISLLILPLYIPILIFGVSATSDMTYQVEKPYTSLLILLGITLISLIIAPFASAQALKANL</sequence>
<evidence type="ECO:0000256" key="3">
    <source>
        <dbReference type="ARBA" id="ARBA00010544"/>
    </source>
</evidence>
<protein>
    <recommendedName>
        <fullName evidence="4 12">Heme exporter protein B</fullName>
    </recommendedName>
</protein>
<dbReference type="EMBL" id="NVUS01000009">
    <property type="protein sequence ID" value="PCJ00962.1"/>
    <property type="molecule type" value="Genomic_DNA"/>
</dbReference>
<evidence type="ECO:0000313" key="14">
    <source>
        <dbReference type="EMBL" id="PCJ00962.1"/>
    </source>
</evidence>
<evidence type="ECO:0000256" key="1">
    <source>
        <dbReference type="ARBA" id="ARBA00002442"/>
    </source>
</evidence>
<evidence type="ECO:0000256" key="10">
    <source>
        <dbReference type="ARBA" id="ARBA00022989"/>
    </source>
</evidence>
<reference key="1">
    <citation type="submission" date="2017-08" db="EMBL/GenBank/DDBJ databases">
        <title>A dynamic microbial community with high functional redundancy inhabits the cold, oxic subseafloor aquifer.</title>
        <authorList>
            <person name="Tully B.J."/>
            <person name="Wheat C.G."/>
            <person name="Glazer B.T."/>
            <person name="Huber J.A."/>
        </authorList>
    </citation>
    <scope>NUCLEOTIDE SEQUENCE [LARGE SCALE GENOMIC DNA]</scope>
</reference>
<feature type="transmembrane region" description="Helical" evidence="13">
    <location>
        <begin position="21"/>
        <end position="40"/>
    </location>
</feature>
<evidence type="ECO:0000256" key="6">
    <source>
        <dbReference type="ARBA" id="ARBA00022475"/>
    </source>
</evidence>
<evidence type="ECO:0000256" key="12">
    <source>
        <dbReference type="PIRNR" id="PIRNR002764"/>
    </source>
</evidence>
<gene>
    <name evidence="14" type="primary">ccmB</name>
    <name evidence="14" type="ORF">COB13_08335</name>
</gene>